<dbReference type="EMBL" id="CP098611">
    <property type="protein sequence ID" value="USR89956.1"/>
    <property type="molecule type" value="Genomic_DNA"/>
</dbReference>
<dbReference type="PANTHER" id="PTHR43081:SF1">
    <property type="entry name" value="ADENYLATE CYCLASE, TERMINAL-DIFFERENTIATION SPECIFIC"/>
    <property type="match status" value="1"/>
</dbReference>
<dbReference type="RefSeq" id="WP_252661392.1">
    <property type="nucleotide sequence ID" value="NZ_CP098611.1"/>
</dbReference>
<name>A0ABY5ALZ0_9CYAN</name>
<dbReference type="PROSITE" id="PS50125">
    <property type="entry name" value="GUANYLATE_CYCLASE_2"/>
    <property type="match status" value="1"/>
</dbReference>
<dbReference type="InterPro" id="IPR007890">
    <property type="entry name" value="CHASE2"/>
</dbReference>
<dbReference type="InterPro" id="IPR001054">
    <property type="entry name" value="A/G_cyclase"/>
</dbReference>
<sequence length="759" mass="83942">MWDKLRQQVWRWRGIWAIAPTATVIVFLIRATGLLQGSELAALDVFFRLRPWDGPDKRVLVVGISESDLQQYGHPINDQLLAQALAYIAAGQPRAIGLDIYRDLPVPPSYREIVQQFQDQPELLLQNPPLEPGHAQLNQLYREIDNLIGIAKITGGVDRVAPPPVLAELGRVGANDLPRDQDGRLRRAFLYLTDPQSQEIVLSIGLHLALLHLEPYGIFPEVTDDDRQWVQLGDTVFVPLYSGDGGYGAFDDRGYQIFINYRKNGKAFETISLQDILEQRVSSDIFRDRTVLIGHTAESLKDFFDTPFSVQAEGIQKTSGVEVHANVVSHILSATLDGRSQILTLPNPLEWAWIFLAAISGASLAWIWRYSDRAMRLLGQILSGTVIIGIAYWAFLEGWWIPLLPPLLAQSLAALSVIAYVARSAVDIRQTFSRYLTDEVVATLLETPKGLQLGGERRRITILTSDLRGFTSISERLPPEDVVSILNIYLEAMADAITHYQGTIDEFMGDGILVLFGAPTQRPDDAERAVACAIAMQQAMAQVNQNMTQLGLPNLEMGIGINTGEVVVGNIGSLKRTKYGIVGSQVNLTYRIESYTVGGQILITESTLNEVDSALEIDGEDKVSPKGVSQPISIYSVVGISGKHTLSLSRDHLPLHELNPALPVSFTPLQGKQLSDRNYPAQLIKLSPQGAHLSSPHGADVLTNLRLIIDLPESFGKRSEEFYGKVIKDESVPPNGFAIRLTAVPLELKAYFKQLYQPN</sequence>
<comment type="similarity">
    <text evidence="1">Belongs to the adenylyl cyclase class-3 family.</text>
</comment>
<dbReference type="Pfam" id="PF05226">
    <property type="entry name" value="CHASE2"/>
    <property type="match status" value="1"/>
</dbReference>
<accession>A0ABY5ALZ0</accession>
<evidence type="ECO:0000256" key="1">
    <source>
        <dbReference type="ARBA" id="ARBA00005381"/>
    </source>
</evidence>
<evidence type="ECO:0000313" key="5">
    <source>
        <dbReference type="Proteomes" id="UP001056708"/>
    </source>
</evidence>
<dbReference type="SUPFAM" id="SSF55073">
    <property type="entry name" value="Nucleotide cyclase"/>
    <property type="match status" value="1"/>
</dbReference>
<keyword evidence="5" id="KW-1185">Reference proteome</keyword>
<organism evidence="4 5">
    <name type="scientific">Phormidium yuhuli AB48</name>
    <dbReference type="NCBI Taxonomy" id="2940671"/>
    <lineage>
        <taxon>Bacteria</taxon>
        <taxon>Bacillati</taxon>
        <taxon>Cyanobacteriota</taxon>
        <taxon>Cyanophyceae</taxon>
        <taxon>Oscillatoriophycideae</taxon>
        <taxon>Oscillatoriales</taxon>
        <taxon>Oscillatoriaceae</taxon>
        <taxon>Phormidium</taxon>
        <taxon>Phormidium yuhuli</taxon>
    </lineage>
</organism>
<feature type="transmembrane region" description="Helical" evidence="2">
    <location>
        <begin position="12"/>
        <end position="29"/>
    </location>
</feature>
<evidence type="ECO:0000256" key="2">
    <source>
        <dbReference type="SAM" id="Phobius"/>
    </source>
</evidence>
<dbReference type="Gene3D" id="3.30.70.1230">
    <property type="entry name" value="Nucleotide cyclase"/>
    <property type="match status" value="1"/>
</dbReference>
<keyword evidence="2" id="KW-0472">Membrane</keyword>
<feature type="transmembrane region" description="Helical" evidence="2">
    <location>
        <begin position="351"/>
        <end position="370"/>
    </location>
</feature>
<dbReference type="CDD" id="cd07302">
    <property type="entry name" value="CHD"/>
    <property type="match status" value="1"/>
</dbReference>
<reference evidence="4" key="1">
    <citation type="submission" date="2022-06" db="EMBL/GenBank/DDBJ databases">
        <title>Genome sequence of Phormidium yuhuli AB48 isolated from an industrial photobioreactor environment.</title>
        <authorList>
            <person name="Qiu Y."/>
            <person name="Noonan A.J.C."/>
            <person name="Dofher K."/>
            <person name="Koch M."/>
            <person name="Kieft B."/>
            <person name="Lin X."/>
            <person name="Ziels R.M."/>
            <person name="Hallam S.J."/>
        </authorList>
    </citation>
    <scope>NUCLEOTIDE SEQUENCE</scope>
    <source>
        <strain evidence="4">AB48</strain>
    </source>
</reference>
<feature type="domain" description="Guanylate cyclase" evidence="3">
    <location>
        <begin position="461"/>
        <end position="593"/>
    </location>
</feature>
<dbReference type="InterPro" id="IPR029787">
    <property type="entry name" value="Nucleotide_cyclase"/>
</dbReference>
<proteinExistence type="inferred from homology"/>
<evidence type="ECO:0000259" key="3">
    <source>
        <dbReference type="PROSITE" id="PS50125"/>
    </source>
</evidence>
<feature type="transmembrane region" description="Helical" evidence="2">
    <location>
        <begin position="377"/>
        <end position="395"/>
    </location>
</feature>
<evidence type="ECO:0000313" key="4">
    <source>
        <dbReference type="EMBL" id="USR89956.1"/>
    </source>
</evidence>
<dbReference type="PANTHER" id="PTHR43081">
    <property type="entry name" value="ADENYLATE CYCLASE, TERMINAL-DIFFERENTIATION SPECIFIC-RELATED"/>
    <property type="match status" value="1"/>
</dbReference>
<dbReference type="Pfam" id="PF00211">
    <property type="entry name" value="Guanylate_cyc"/>
    <property type="match status" value="1"/>
</dbReference>
<dbReference type="SMART" id="SM01080">
    <property type="entry name" value="CHASE2"/>
    <property type="match status" value="1"/>
</dbReference>
<keyword evidence="2" id="KW-0812">Transmembrane</keyword>
<dbReference type="Proteomes" id="UP001056708">
    <property type="component" value="Chromosome"/>
</dbReference>
<dbReference type="SMART" id="SM00044">
    <property type="entry name" value="CYCc"/>
    <property type="match status" value="1"/>
</dbReference>
<protein>
    <submittedName>
        <fullName evidence="4">Adenylate/guanylate cyclase domain-containing protein</fullName>
    </submittedName>
</protein>
<gene>
    <name evidence="4" type="ORF">NEA10_13970</name>
</gene>
<keyword evidence="2" id="KW-1133">Transmembrane helix</keyword>
<dbReference type="InterPro" id="IPR050697">
    <property type="entry name" value="Adenylyl/Guanylyl_Cyclase_3/4"/>
</dbReference>